<dbReference type="Pfam" id="PF01797">
    <property type="entry name" value="Y1_Tnp"/>
    <property type="match status" value="1"/>
</dbReference>
<dbReference type="GO" id="GO:0006313">
    <property type="term" value="P:DNA transposition"/>
    <property type="evidence" value="ECO:0007669"/>
    <property type="project" value="InterPro"/>
</dbReference>
<gene>
    <name evidence="2" type="primary">tnpA</name>
    <name evidence="2" type="ORF">DVH02_19055</name>
</gene>
<dbReference type="SMART" id="SM01321">
    <property type="entry name" value="Y1_Tnp"/>
    <property type="match status" value="1"/>
</dbReference>
<evidence type="ECO:0000313" key="3">
    <source>
        <dbReference type="Proteomes" id="UP000253741"/>
    </source>
</evidence>
<name>A0A370B7J4_9ACTN</name>
<keyword evidence="3" id="KW-1185">Reference proteome</keyword>
<dbReference type="GO" id="GO:0003677">
    <property type="term" value="F:DNA binding"/>
    <property type="evidence" value="ECO:0007669"/>
    <property type="project" value="InterPro"/>
</dbReference>
<dbReference type="PANTHER" id="PTHR33360:SF2">
    <property type="entry name" value="TRANSPOSASE FOR INSERTION SEQUENCE ELEMENT IS200"/>
    <property type="match status" value="1"/>
</dbReference>
<comment type="caution">
    <text evidence="2">The sequence shown here is derived from an EMBL/GenBank/DDBJ whole genome shotgun (WGS) entry which is preliminary data.</text>
</comment>
<sequence>MSPRWEPNANIRTGRHVAYNLHAHLVFVTKYRKGVFDDAMLQRCEEIMREVCAGFETELREFNGEADHVHLLVHYPPKIALSKLINSLKGVSSRYLRAEYTGRINRIGLGSVFWSRSYFAGSCGGAPLSIIRQYIEGQQRPV</sequence>
<dbReference type="Proteomes" id="UP000253741">
    <property type="component" value="Unassembled WGS sequence"/>
</dbReference>
<dbReference type="GO" id="GO:0004803">
    <property type="term" value="F:transposase activity"/>
    <property type="evidence" value="ECO:0007669"/>
    <property type="project" value="InterPro"/>
</dbReference>
<dbReference type="InterPro" id="IPR002686">
    <property type="entry name" value="Transposase_17"/>
</dbReference>
<proteinExistence type="predicted"/>
<dbReference type="OrthoDB" id="9798161at2"/>
<dbReference type="Gene3D" id="3.30.70.1290">
    <property type="entry name" value="Transposase IS200-like"/>
    <property type="match status" value="1"/>
</dbReference>
<accession>A0A370B7J4</accession>
<dbReference type="RefSeq" id="WP_114625025.1">
    <property type="nucleotide sequence ID" value="NZ_QQNA01000146.1"/>
</dbReference>
<dbReference type="InterPro" id="IPR036515">
    <property type="entry name" value="Transposase_17_sf"/>
</dbReference>
<protein>
    <submittedName>
        <fullName evidence="2">IS200/IS605 family transposase</fullName>
    </submittedName>
</protein>
<feature type="domain" description="Transposase IS200-like" evidence="1">
    <location>
        <begin position="18"/>
        <end position="138"/>
    </location>
</feature>
<dbReference type="PANTHER" id="PTHR33360">
    <property type="entry name" value="TRANSPOSASE FOR INSERTION SEQUENCE ELEMENT IS200"/>
    <property type="match status" value="1"/>
</dbReference>
<dbReference type="SUPFAM" id="SSF143422">
    <property type="entry name" value="Transposase IS200-like"/>
    <property type="match status" value="1"/>
</dbReference>
<evidence type="ECO:0000313" key="2">
    <source>
        <dbReference type="EMBL" id="RDG36622.1"/>
    </source>
</evidence>
<dbReference type="AlphaFoldDB" id="A0A370B7J4"/>
<dbReference type="NCBIfam" id="NF033573">
    <property type="entry name" value="transpos_IS200"/>
    <property type="match status" value="1"/>
</dbReference>
<reference evidence="2 3" key="1">
    <citation type="submission" date="2018-07" db="EMBL/GenBank/DDBJ databases">
        <title>Streptomyces species from bats.</title>
        <authorList>
            <person name="Dunlap C."/>
        </authorList>
    </citation>
    <scope>NUCLEOTIDE SEQUENCE [LARGE SCALE GENOMIC DNA]</scope>
    <source>
        <strain evidence="2 3">AC230</strain>
    </source>
</reference>
<evidence type="ECO:0000259" key="1">
    <source>
        <dbReference type="SMART" id="SM01321"/>
    </source>
</evidence>
<dbReference type="EMBL" id="QQNA01000146">
    <property type="protein sequence ID" value="RDG36622.1"/>
    <property type="molecule type" value="Genomic_DNA"/>
</dbReference>
<organism evidence="2 3">
    <name type="scientific">Streptomyces corynorhini</name>
    <dbReference type="NCBI Taxonomy" id="2282652"/>
    <lineage>
        <taxon>Bacteria</taxon>
        <taxon>Bacillati</taxon>
        <taxon>Actinomycetota</taxon>
        <taxon>Actinomycetes</taxon>
        <taxon>Kitasatosporales</taxon>
        <taxon>Streptomycetaceae</taxon>
        <taxon>Streptomyces</taxon>
    </lineage>
</organism>